<comment type="pathway">
    <text evidence="2">Carbohydrate metabolism; hexose metabolism.</text>
</comment>
<accession>A0A183D8G5</accession>
<reference evidence="12" key="1">
    <citation type="submission" date="2016-06" db="UniProtKB">
        <authorList>
            <consortium name="WormBaseParasite"/>
        </authorList>
    </citation>
    <scope>IDENTIFICATION</scope>
</reference>
<keyword evidence="7" id="KW-0808">Transferase</keyword>
<feature type="domain" description="Hexokinase N-terminal" evidence="9">
    <location>
        <begin position="5"/>
        <end position="93"/>
    </location>
</feature>
<dbReference type="SUPFAM" id="SSF53067">
    <property type="entry name" value="Actin-like ATPase domain"/>
    <property type="match status" value="1"/>
</dbReference>
<evidence type="ECO:0000256" key="2">
    <source>
        <dbReference type="ARBA" id="ARBA00005028"/>
    </source>
</evidence>
<protein>
    <recommendedName>
        <fullName evidence="7">Phosphotransferase</fullName>
        <ecNumber evidence="7">2.7.1.-</ecNumber>
    </recommendedName>
</protein>
<dbReference type="GO" id="GO:0001678">
    <property type="term" value="P:intracellular glucose homeostasis"/>
    <property type="evidence" value="ECO:0007669"/>
    <property type="project" value="InterPro"/>
</dbReference>
<dbReference type="GO" id="GO:0006096">
    <property type="term" value="P:glycolytic process"/>
    <property type="evidence" value="ECO:0007669"/>
    <property type="project" value="UniProtKB-KW"/>
</dbReference>
<dbReference type="InterPro" id="IPR001312">
    <property type="entry name" value="Hexokinase"/>
</dbReference>
<dbReference type="Pfam" id="PF00349">
    <property type="entry name" value="Hexokinase_1"/>
    <property type="match status" value="1"/>
</dbReference>
<feature type="compositionally biased region" description="Polar residues" evidence="8">
    <location>
        <begin position="106"/>
        <end position="117"/>
    </location>
</feature>
<dbReference type="GO" id="GO:0008865">
    <property type="term" value="F:fructokinase activity"/>
    <property type="evidence" value="ECO:0007669"/>
    <property type="project" value="TreeGrafter"/>
</dbReference>
<dbReference type="AlphaFoldDB" id="A0A183D8G5"/>
<evidence type="ECO:0000313" key="12">
    <source>
        <dbReference type="WBParaSite" id="GPUH_0000501301-mRNA-1"/>
    </source>
</evidence>
<feature type="region of interest" description="Disordered" evidence="8">
    <location>
        <begin position="90"/>
        <end position="117"/>
    </location>
</feature>
<comment type="catalytic activity">
    <reaction evidence="6">
        <text>D-glucose + ATP = D-glucose 6-phosphate + ADP + H(+)</text>
        <dbReference type="Rhea" id="RHEA:17825"/>
        <dbReference type="ChEBI" id="CHEBI:4167"/>
        <dbReference type="ChEBI" id="CHEBI:15378"/>
        <dbReference type="ChEBI" id="CHEBI:30616"/>
        <dbReference type="ChEBI" id="CHEBI:61548"/>
        <dbReference type="ChEBI" id="CHEBI:456216"/>
        <dbReference type="EC" id="2.7.1.1"/>
    </reaction>
    <physiologicalReaction direction="left-to-right" evidence="6">
        <dbReference type="Rhea" id="RHEA:17826"/>
    </physiologicalReaction>
</comment>
<keyword evidence="7" id="KW-0418">Kinase</keyword>
<dbReference type="Gene3D" id="3.30.420.40">
    <property type="match status" value="1"/>
</dbReference>
<comment type="catalytic activity">
    <reaction evidence="5">
        <text>D-fructose + ATP = D-fructose 6-phosphate + ADP + H(+)</text>
        <dbReference type="Rhea" id="RHEA:16125"/>
        <dbReference type="ChEBI" id="CHEBI:15378"/>
        <dbReference type="ChEBI" id="CHEBI:30616"/>
        <dbReference type="ChEBI" id="CHEBI:37721"/>
        <dbReference type="ChEBI" id="CHEBI:61527"/>
        <dbReference type="ChEBI" id="CHEBI:456216"/>
        <dbReference type="EC" id="2.7.1.1"/>
    </reaction>
    <physiologicalReaction direction="left-to-right" evidence="5">
        <dbReference type="Rhea" id="RHEA:16126"/>
    </physiologicalReaction>
</comment>
<keyword evidence="7" id="KW-0547">Nucleotide-binding</keyword>
<evidence type="ECO:0000313" key="10">
    <source>
        <dbReference type="EMBL" id="VDK48566.1"/>
    </source>
</evidence>
<evidence type="ECO:0000256" key="3">
    <source>
        <dbReference type="ARBA" id="ARBA00023152"/>
    </source>
</evidence>
<dbReference type="GO" id="GO:0004340">
    <property type="term" value="F:glucokinase activity"/>
    <property type="evidence" value="ECO:0007669"/>
    <property type="project" value="TreeGrafter"/>
</dbReference>
<comment type="similarity">
    <text evidence="7">Belongs to the hexokinase family.</text>
</comment>
<dbReference type="GO" id="GO:0005524">
    <property type="term" value="F:ATP binding"/>
    <property type="evidence" value="ECO:0007669"/>
    <property type="project" value="UniProtKB-UniRule"/>
</dbReference>
<dbReference type="OrthoDB" id="419537at2759"/>
<dbReference type="EC" id="2.7.1.-" evidence="7"/>
<sequence length="117" mass="12635">MFTCGLGEKSCLKMLPSFVRDLPDGTEKGKFLVLDLGGANFRVVLVELNMKCAKIDSKIYPMPARVMTGTATQVTYTRSLCIKNTAQNLSNNAGESTQGGKKRSVVSKTQTGTHQAC</sequence>
<dbReference type="GO" id="GO:0005739">
    <property type="term" value="C:mitochondrion"/>
    <property type="evidence" value="ECO:0007669"/>
    <property type="project" value="TreeGrafter"/>
</dbReference>
<dbReference type="GO" id="GO:0005536">
    <property type="term" value="F:D-glucose binding"/>
    <property type="evidence" value="ECO:0007669"/>
    <property type="project" value="InterPro"/>
</dbReference>
<dbReference type="GO" id="GO:0006006">
    <property type="term" value="P:glucose metabolic process"/>
    <property type="evidence" value="ECO:0007669"/>
    <property type="project" value="TreeGrafter"/>
</dbReference>
<evidence type="ECO:0000256" key="6">
    <source>
        <dbReference type="ARBA" id="ARBA00048160"/>
    </source>
</evidence>
<evidence type="ECO:0000313" key="11">
    <source>
        <dbReference type="Proteomes" id="UP000271098"/>
    </source>
</evidence>
<dbReference type="WBParaSite" id="GPUH_0000501301-mRNA-1">
    <property type="protein sequence ID" value="GPUH_0000501301-mRNA-1"/>
    <property type="gene ID" value="GPUH_0000501301"/>
</dbReference>
<keyword evidence="7" id="KW-0067">ATP-binding</keyword>
<dbReference type="UniPathway" id="UPA00242"/>
<comment type="catalytic activity">
    <reaction evidence="4">
        <text>a D-hexose + ATP = a D-hexose 6-phosphate + ADP + H(+)</text>
        <dbReference type="Rhea" id="RHEA:22740"/>
        <dbReference type="ChEBI" id="CHEBI:4194"/>
        <dbReference type="ChEBI" id="CHEBI:15378"/>
        <dbReference type="ChEBI" id="CHEBI:30616"/>
        <dbReference type="ChEBI" id="CHEBI:229467"/>
        <dbReference type="ChEBI" id="CHEBI:456216"/>
        <dbReference type="EC" id="2.7.1.1"/>
    </reaction>
    <physiologicalReaction direction="left-to-right" evidence="4">
        <dbReference type="Rhea" id="RHEA:22741"/>
    </physiologicalReaction>
</comment>
<dbReference type="InterPro" id="IPR043129">
    <property type="entry name" value="ATPase_NBD"/>
</dbReference>
<comment type="pathway">
    <text evidence="1">Carbohydrate degradation; glycolysis; D-glyceraldehyde 3-phosphate and glycerone phosphate from D-glucose: step 1/4.</text>
</comment>
<proteinExistence type="inferred from homology"/>
<organism evidence="12">
    <name type="scientific">Gongylonema pulchrum</name>
    <dbReference type="NCBI Taxonomy" id="637853"/>
    <lineage>
        <taxon>Eukaryota</taxon>
        <taxon>Metazoa</taxon>
        <taxon>Ecdysozoa</taxon>
        <taxon>Nematoda</taxon>
        <taxon>Chromadorea</taxon>
        <taxon>Rhabditida</taxon>
        <taxon>Spirurina</taxon>
        <taxon>Spiruromorpha</taxon>
        <taxon>Spiruroidea</taxon>
        <taxon>Gongylonematidae</taxon>
        <taxon>Gongylonema</taxon>
    </lineage>
</organism>
<evidence type="ECO:0000256" key="4">
    <source>
        <dbReference type="ARBA" id="ARBA00044613"/>
    </source>
</evidence>
<gene>
    <name evidence="10" type="ORF">GPUH_LOCUS5003</name>
</gene>
<evidence type="ECO:0000256" key="7">
    <source>
        <dbReference type="RuleBase" id="RU362007"/>
    </source>
</evidence>
<evidence type="ECO:0000256" key="1">
    <source>
        <dbReference type="ARBA" id="ARBA00004888"/>
    </source>
</evidence>
<keyword evidence="3 7" id="KW-0324">Glycolysis</keyword>
<dbReference type="PROSITE" id="PS51748">
    <property type="entry name" value="HEXOKINASE_2"/>
    <property type="match status" value="1"/>
</dbReference>
<evidence type="ECO:0000259" key="9">
    <source>
        <dbReference type="Pfam" id="PF00349"/>
    </source>
</evidence>
<dbReference type="Proteomes" id="UP000271098">
    <property type="component" value="Unassembled WGS sequence"/>
</dbReference>
<keyword evidence="11" id="KW-1185">Reference proteome</keyword>
<name>A0A183D8G5_9BILA</name>
<feature type="compositionally biased region" description="Polar residues" evidence="8">
    <location>
        <begin position="90"/>
        <end position="99"/>
    </location>
</feature>
<dbReference type="EMBL" id="UYRT01010085">
    <property type="protein sequence ID" value="VDK48566.1"/>
    <property type="molecule type" value="Genomic_DNA"/>
</dbReference>
<evidence type="ECO:0000256" key="5">
    <source>
        <dbReference type="ARBA" id="ARBA00047905"/>
    </source>
</evidence>
<evidence type="ECO:0000256" key="8">
    <source>
        <dbReference type="SAM" id="MobiDB-lite"/>
    </source>
</evidence>
<dbReference type="GO" id="GO:0005829">
    <property type="term" value="C:cytosol"/>
    <property type="evidence" value="ECO:0007669"/>
    <property type="project" value="TreeGrafter"/>
</dbReference>
<dbReference type="PANTHER" id="PTHR19443">
    <property type="entry name" value="HEXOKINASE"/>
    <property type="match status" value="1"/>
</dbReference>
<reference evidence="10 11" key="2">
    <citation type="submission" date="2018-11" db="EMBL/GenBank/DDBJ databases">
        <authorList>
            <consortium name="Pathogen Informatics"/>
        </authorList>
    </citation>
    <scope>NUCLEOTIDE SEQUENCE [LARGE SCALE GENOMIC DNA]</scope>
</reference>
<dbReference type="InterPro" id="IPR022672">
    <property type="entry name" value="Hexokinase_N"/>
</dbReference>
<dbReference type="PANTHER" id="PTHR19443:SF16">
    <property type="entry name" value="HEXOKINASE TYPE 1-RELATED"/>
    <property type="match status" value="1"/>
</dbReference>